<sequence length="67" mass="7751">MATKVTLARFESSLKDMQKTIEFNYSNMSLLSVKYADSCVEAMTNSEAMVKRWTEKISSEYRKRSAK</sequence>
<reference evidence="1 2" key="1">
    <citation type="journal article" date="2016" name="Nat. Commun.">
        <title>Thousands of microbial genomes shed light on interconnected biogeochemical processes in an aquifer system.</title>
        <authorList>
            <person name="Anantharaman K."/>
            <person name="Brown C.T."/>
            <person name="Hug L.A."/>
            <person name="Sharon I."/>
            <person name="Castelle C.J."/>
            <person name="Probst A.J."/>
            <person name="Thomas B.C."/>
            <person name="Singh A."/>
            <person name="Wilkins M.J."/>
            <person name="Karaoz U."/>
            <person name="Brodie E.L."/>
            <person name="Williams K.H."/>
            <person name="Hubbard S.S."/>
            <person name="Banfield J.F."/>
        </authorList>
    </citation>
    <scope>NUCLEOTIDE SEQUENCE [LARGE SCALE GENOMIC DNA]</scope>
</reference>
<gene>
    <name evidence="1" type="ORF">A2W18_09795</name>
</gene>
<comment type="caution">
    <text evidence="1">The sequence shown here is derived from an EMBL/GenBank/DDBJ whole genome shotgun (WGS) entry which is preliminary data.</text>
</comment>
<name>A0A1F6VAM7_9PROT</name>
<dbReference type="Proteomes" id="UP000179076">
    <property type="component" value="Unassembled WGS sequence"/>
</dbReference>
<accession>A0A1F6VAM7</accession>
<organism evidence="1 2">
    <name type="scientific">Candidatus Muproteobacteria bacterium RBG_16_60_9</name>
    <dbReference type="NCBI Taxonomy" id="1817755"/>
    <lineage>
        <taxon>Bacteria</taxon>
        <taxon>Pseudomonadati</taxon>
        <taxon>Pseudomonadota</taxon>
        <taxon>Candidatus Muproteobacteria</taxon>
    </lineage>
</organism>
<protein>
    <submittedName>
        <fullName evidence="1">Uncharacterized protein</fullName>
    </submittedName>
</protein>
<dbReference type="EMBL" id="MFSP01000083">
    <property type="protein sequence ID" value="OGI66625.1"/>
    <property type="molecule type" value="Genomic_DNA"/>
</dbReference>
<evidence type="ECO:0000313" key="1">
    <source>
        <dbReference type="EMBL" id="OGI66625.1"/>
    </source>
</evidence>
<evidence type="ECO:0000313" key="2">
    <source>
        <dbReference type="Proteomes" id="UP000179076"/>
    </source>
</evidence>
<proteinExistence type="predicted"/>
<dbReference type="AlphaFoldDB" id="A0A1F6VAM7"/>